<keyword evidence="12" id="KW-1185">Reference proteome</keyword>
<comment type="similarity">
    <text evidence="3 10">Belongs to the cytochrome c oxidase VIIc family.</text>
</comment>
<dbReference type="InterPro" id="IPR036636">
    <property type="entry name" value="COX7C/Cox8_sf"/>
</dbReference>
<keyword evidence="8 10" id="KW-0496">Mitochondrion</keyword>
<dbReference type="PANTHER" id="PTHR13313:SF0">
    <property type="entry name" value="CYTOCHROME C OXIDASE SUBUNIT 7C, MITOCHONDRIAL"/>
    <property type="match status" value="1"/>
</dbReference>
<evidence type="ECO:0000313" key="12">
    <source>
        <dbReference type="Proteomes" id="UP001355207"/>
    </source>
</evidence>
<evidence type="ECO:0000256" key="7">
    <source>
        <dbReference type="ARBA" id="ARBA00022989"/>
    </source>
</evidence>
<evidence type="ECO:0000256" key="10">
    <source>
        <dbReference type="RuleBase" id="RU368123"/>
    </source>
</evidence>
<dbReference type="SUPFAM" id="SSF81427">
    <property type="entry name" value="Mitochondrial cytochrome c oxidase subunit VIIc (aka VIIIa)"/>
    <property type="match status" value="1"/>
</dbReference>
<dbReference type="EMBL" id="CP144101">
    <property type="protein sequence ID" value="WWC88645.1"/>
    <property type="molecule type" value="Genomic_DNA"/>
</dbReference>
<keyword evidence="7" id="KW-1133">Transmembrane helix</keyword>
<comment type="function">
    <text evidence="10">Component of the cytochrome c oxidase, the last enzyme in the mitochondrial electron transport chain which drives oxidative phosphorylation. The respiratory chain contains 3 multisubunit complexes succinate dehydrogenase (complex II, CII), ubiquinol-cytochrome c oxidoreductase (cytochrome b-c1 complex, complex III, CIII) and cytochrome c oxidase (complex IV, CIV), that cooperate to transfer electrons derived from NADH and succinate to molecular oxygen, creating an electrochemical gradient over the inner membrane that drives transmembrane transport and the ATP synthase. Cytochrome c oxidase is the component of the respiratory chain that catalyzes the reduction of oxygen to water. Electrons originating from reduced cytochrome c in the intermembrane space (IMS) are transferred via the dinuclear copper A center (CU(A)) of subunit 2 and heme A of subunit 1 to the active site in subunit 1, a binuclear center (BNC) formed by heme A3 and copper B (CU(B)). The BNC reduces molecular oxygen to 2 water molecules using 4 electrons from cytochrome c in the IMS and 4 protons from the mitochondrial matrix.</text>
</comment>
<comment type="subunit">
    <text evidence="10">Component of the cytochrome c oxidase (complex IV, CIV), a multisubunit enzyme composed of a catalytic core of 3 subunits and several supernumerary subunits. The complex exists as a monomer or a dimer and forms supercomplexes (SCs) in the inner mitochondrial membrane with ubiquinol-cytochrome c oxidoreductase (cytochrome b-c1 complex, complex III, CIII).</text>
</comment>
<protein>
    <recommendedName>
        <fullName evidence="10">Cytochrome c oxidase subunit 8, mitochondrial</fullName>
    </recommendedName>
    <alternativeName>
        <fullName evidence="10">Cytochrome c oxidase polypeptide VIII</fullName>
    </alternativeName>
</protein>
<dbReference type="GO" id="GO:0006123">
    <property type="term" value="P:mitochondrial electron transport, cytochrome c to oxygen"/>
    <property type="evidence" value="ECO:0007669"/>
    <property type="project" value="UniProtKB-UniRule"/>
</dbReference>
<dbReference type="Proteomes" id="UP001355207">
    <property type="component" value="Chromosome 4"/>
</dbReference>
<accession>A0AAX4JTA8</accession>
<dbReference type="GeneID" id="91094228"/>
<evidence type="ECO:0000313" key="11">
    <source>
        <dbReference type="EMBL" id="WWC88645.1"/>
    </source>
</evidence>
<sequence length="76" mass="8363">MSMLLRSAPLRAAKALPRAQQQVRAAHFENVVDHTLPTNVTNKPWLAIKLITFSVVGFGTPFYAARWQIQKSSGGA</sequence>
<gene>
    <name evidence="11" type="ORF">L201_003558</name>
</gene>
<evidence type="ECO:0000256" key="5">
    <source>
        <dbReference type="ARBA" id="ARBA00022792"/>
    </source>
</evidence>
<evidence type="ECO:0000256" key="2">
    <source>
        <dbReference type="ARBA" id="ARBA00004673"/>
    </source>
</evidence>
<evidence type="ECO:0000256" key="9">
    <source>
        <dbReference type="ARBA" id="ARBA00023136"/>
    </source>
</evidence>
<dbReference type="RefSeq" id="XP_066075408.1">
    <property type="nucleotide sequence ID" value="XM_066219311.1"/>
</dbReference>
<evidence type="ECO:0000256" key="4">
    <source>
        <dbReference type="ARBA" id="ARBA00022692"/>
    </source>
</evidence>
<comment type="pathway">
    <text evidence="2 10">Energy metabolism; oxidative phosphorylation.</text>
</comment>
<keyword evidence="5 10" id="KW-0999">Mitochondrion inner membrane</keyword>
<evidence type="ECO:0000256" key="6">
    <source>
        <dbReference type="ARBA" id="ARBA00022946"/>
    </source>
</evidence>
<reference evidence="11 12" key="1">
    <citation type="submission" date="2024-01" db="EMBL/GenBank/DDBJ databases">
        <title>Comparative genomics of Cryptococcus and Kwoniella reveals pathogenesis evolution and contrasting modes of karyotype evolution via chromosome fusion or intercentromeric recombination.</title>
        <authorList>
            <person name="Coelho M.A."/>
            <person name="David-Palma M."/>
            <person name="Shea T."/>
            <person name="Bowers K."/>
            <person name="McGinley-Smith S."/>
            <person name="Mohammad A.W."/>
            <person name="Gnirke A."/>
            <person name="Yurkov A.M."/>
            <person name="Nowrousian M."/>
            <person name="Sun S."/>
            <person name="Cuomo C.A."/>
            <person name="Heitman J."/>
        </authorList>
    </citation>
    <scope>NUCLEOTIDE SEQUENCE [LARGE SCALE GENOMIC DNA]</scope>
    <source>
        <strain evidence="11 12">CBS 6074</strain>
    </source>
</reference>
<evidence type="ECO:0000256" key="1">
    <source>
        <dbReference type="ARBA" id="ARBA00004434"/>
    </source>
</evidence>
<keyword evidence="4" id="KW-0812">Transmembrane</keyword>
<keyword evidence="9" id="KW-0472">Membrane</keyword>
<dbReference type="GO" id="GO:0005743">
    <property type="term" value="C:mitochondrial inner membrane"/>
    <property type="evidence" value="ECO:0007669"/>
    <property type="project" value="UniProtKB-SubCell"/>
</dbReference>
<dbReference type="InterPro" id="IPR004202">
    <property type="entry name" value="COX7C/Cox8"/>
</dbReference>
<name>A0AAX4JTA8_9TREE</name>
<evidence type="ECO:0000256" key="3">
    <source>
        <dbReference type="ARBA" id="ARBA00010514"/>
    </source>
</evidence>
<keyword evidence="6 10" id="KW-0809">Transit peptide</keyword>
<organism evidence="11 12">
    <name type="scientific">Kwoniella dendrophila CBS 6074</name>
    <dbReference type="NCBI Taxonomy" id="1295534"/>
    <lineage>
        <taxon>Eukaryota</taxon>
        <taxon>Fungi</taxon>
        <taxon>Dikarya</taxon>
        <taxon>Basidiomycota</taxon>
        <taxon>Agaricomycotina</taxon>
        <taxon>Tremellomycetes</taxon>
        <taxon>Tremellales</taxon>
        <taxon>Cryptococcaceae</taxon>
        <taxon>Kwoniella</taxon>
    </lineage>
</organism>
<dbReference type="PANTHER" id="PTHR13313">
    <property type="entry name" value="CYTOCHROME C OXIDASE SUBUNIT VIIC"/>
    <property type="match status" value="1"/>
</dbReference>
<comment type="subcellular location">
    <subcellularLocation>
        <location evidence="1 10">Mitochondrion inner membrane</location>
        <topology evidence="1 10">Single-pass membrane protein</topology>
    </subcellularLocation>
</comment>
<dbReference type="Pfam" id="PF02935">
    <property type="entry name" value="COX7C"/>
    <property type="match status" value="1"/>
</dbReference>
<dbReference type="Gene3D" id="4.10.49.10">
    <property type="entry name" value="Cytochrome c oxidase subunit VIIc"/>
    <property type="match status" value="1"/>
</dbReference>
<dbReference type="AlphaFoldDB" id="A0AAX4JTA8"/>
<proteinExistence type="inferred from homology"/>
<dbReference type="GO" id="GO:0045277">
    <property type="term" value="C:respiratory chain complex IV"/>
    <property type="evidence" value="ECO:0007669"/>
    <property type="project" value="UniProtKB-UniRule"/>
</dbReference>
<evidence type="ECO:0000256" key="8">
    <source>
        <dbReference type="ARBA" id="ARBA00023128"/>
    </source>
</evidence>